<dbReference type="HOGENOM" id="CLU_1905445_0_0_6"/>
<accession>U5T8L0</accession>
<proteinExistence type="predicted"/>
<dbReference type="Proteomes" id="UP000017640">
    <property type="component" value="Chromosome"/>
</dbReference>
<dbReference type="GO" id="GO:0003677">
    <property type="term" value="F:DNA binding"/>
    <property type="evidence" value="ECO:0007669"/>
    <property type="project" value="InterPro"/>
</dbReference>
<dbReference type="EMBL" id="CP005990">
    <property type="protein sequence ID" value="AGY92758.1"/>
    <property type="molecule type" value="Genomic_DNA"/>
</dbReference>
<dbReference type="PROSITE" id="PS50943">
    <property type="entry name" value="HTH_CROC1"/>
    <property type="match status" value="1"/>
</dbReference>
<sequence>MSKRSFTDLLEEAKTGDAYWVEKVSLEFTEDLCERMDRQGMSRADLARQIGVSRGYITKVLRGSGNVTLETMVKLARAVGGELEVRLNEPVDNRQWSADPKPAKEPKRLLGGFTKTGLQKPMAGGRRDTPIAA</sequence>
<dbReference type="KEGG" id="spiu:SPICUR_09185"/>
<dbReference type="STRING" id="1335757.SPICUR_09185"/>
<dbReference type="InterPro" id="IPR001387">
    <property type="entry name" value="Cro/C1-type_HTH"/>
</dbReference>
<protein>
    <recommendedName>
        <fullName evidence="2">HTH cro/C1-type domain-containing protein</fullName>
    </recommendedName>
</protein>
<evidence type="ECO:0000313" key="4">
    <source>
        <dbReference type="Proteomes" id="UP000017640"/>
    </source>
</evidence>
<name>U5T8L0_9GAMM</name>
<feature type="region of interest" description="Disordered" evidence="1">
    <location>
        <begin position="93"/>
        <end position="133"/>
    </location>
</feature>
<dbReference type="SUPFAM" id="SSF47413">
    <property type="entry name" value="lambda repressor-like DNA-binding domains"/>
    <property type="match status" value="1"/>
</dbReference>
<dbReference type="Pfam" id="PF01381">
    <property type="entry name" value="HTH_3"/>
    <property type="match status" value="1"/>
</dbReference>
<dbReference type="AlphaFoldDB" id="U5T8L0"/>
<reference evidence="3 4" key="1">
    <citation type="journal article" date="2013" name="BMC Genomics">
        <title>Genomes of "Spiribacter", a streamlined, successful halophilic bacterium.</title>
        <authorList>
            <person name="Lopez-Perez M."/>
            <person name="Ghai R."/>
            <person name="Leon M.J."/>
            <person name="Rodriguez-Olmos A."/>
            <person name="Copa-Patino J.L."/>
            <person name="Soliveri J."/>
            <person name="Sanchez-Porro C."/>
            <person name="Ventosa A."/>
            <person name="Rodriguez-Valera F."/>
        </authorList>
    </citation>
    <scope>NUCLEOTIDE SEQUENCE [LARGE SCALE GENOMIC DNA]</scope>
    <source>
        <strain evidence="3 4">UAH-SP71</strain>
    </source>
</reference>
<evidence type="ECO:0000313" key="3">
    <source>
        <dbReference type="EMBL" id="AGY92758.1"/>
    </source>
</evidence>
<dbReference type="eggNOG" id="COG3093">
    <property type="taxonomic scope" value="Bacteria"/>
</dbReference>
<dbReference type="Gene3D" id="1.10.260.40">
    <property type="entry name" value="lambda repressor-like DNA-binding domains"/>
    <property type="match status" value="1"/>
</dbReference>
<feature type="domain" description="HTH cro/C1-type" evidence="2">
    <location>
        <begin position="38"/>
        <end position="86"/>
    </location>
</feature>
<organism evidence="3 4">
    <name type="scientific">Spiribacter curvatus</name>
    <dbReference type="NCBI Taxonomy" id="1335757"/>
    <lineage>
        <taxon>Bacteria</taxon>
        <taxon>Pseudomonadati</taxon>
        <taxon>Pseudomonadota</taxon>
        <taxon>Gammaproteobacteria</taxon>
        <taxon>Chromatiales</taxon>
        <taxon>Ectothiorhodospiraceae</taxon>
        <taxon>Spiribacter</taxon>
    </lineage>
</organism>
<dbReference type="OrthoDB" id="6402441at2"/>
<dbReference type="SMART" id="SM00530">
    <property type="entry name" value="HTH_XRE"/>
    <property type="match status" value="1"/>
</dbReference>
<dbReference type="RefSeq" id="WP_023368275.1">
    <property type="nucleotide sequence ID" value="NC_022664.1"/>
</dbReference>
<dbReference type="CDD" id="cd00093">
    <property type="entry name" value="HTH_XRE"/>
    <property type="match status" value="1"/>
</dbReference>
<evidence type="ECO:0000259" key="2">
    <source>
        <dbReference type="PROSITE" id="PS50943"/>
    </source>
</evidence>
<dbReference type="InterPro" id="IPR010982">
    <property type="entry name" value="Lambda_DNA-bd_dom_sf"/>
</dbReference>
<gene>
    <name evidence="3" type="ORF">SPICUR_09185</name>
</gene>
<keyword evidence="4" id="KW-1185">Reference proteome</keyword>
<evidence type="ECO:0000256" key="1">
    <source>
        <dbReference type="SAM" id="MobiDB-lite"/>
    </source>
</evidence>